<protein>
    <submittedName>
        <fullName evidence="5">FG-GAP-like repeat-containing protein</fullName>
    </submittedName>
</protein>
<dbReference type="Pfam" id="PF13517">
    <property type="entry name" value="FG-GAP_3"/>
    <property type="match status" value="4"/>
</dbReference>
<feature type="chain" id="PRO_5039934891" evidence="3">
    <location>
        <begin position="26"/>
        <end position="1139"/>
    </location>
</feature>
<dbReference type="PANTHER" id="PTHR46580">
    <property type="entry name" value="SENSOR KINASE-RELATED"/>
    <property type="match status" value="1"/>
</dbReference>
<keyword evidence="1 3" id="KW-0732">Signal</keyword>
<dbReference type="InterPro" id="IPR013783">
    <property type="entry name" value="Ig-like_fold"/>
</dbReference>
<dbReference type="Pfam" id="PF16640">
    <property type="entry name" value="Big_3_5"/>
    <property type="match status" value="1"/>
</dbReference>
<dbReference type="AlphaFoldDB" id="A0A9J7BPG0"/>
<feature type="domain" description="Bacterial Ig-like" evidence="4">
    <location>
        <begin position="872"/>
        <end position="961"/>
    </location>
</feature>
<reference evidence="5" key="1">
    <citation type="submission" date="2021-04" db="EMBL/GenBank/DDBJ databases">
        <title>Phylogenetic analysis of Acidobacteriaceae.</title>
        <authorList>
            <person name="Qiu L."/>
            <person name="Zhang Q."/>
        </authorList>
    </citation>
    <scope>NUCLEOTIDE SEQUENCE</scope>
    <source>
        <strain evidence="5">DSM 25168</strain>
    </source>
</reference>
<dbReference type="SUPFAM" id="SSF69318">
    <property type="entry name" value="Integrin alpha N-terminal domain"/>
    <property type="match status" value="3"/>
</dbReference>
<dbReference type="InterPro" id="IPR028994">
    <property type="entry name" value="Integrin_alpha_N"/>
</dbReference>
<evidence type="ECO:0000256" key="1">
    <source>
        <dbReference type="ARBA" id="ARBA00022729"/>
    </source>
</evidence>
<evidence type="ECO:0000256" key="2">
    <source>
        <dbReference type="SAM" id="Phobius"/>
    </source>
</evidence>
<dbReference type="RefSeq" id="WP_260792054.1">
    <property type="nucleotide sequence ID" value="NZ_CP093313.1"/>
</dbReference>
<keyword evidence="6" id="KW-1185">Reference proteome</keyword>
<dbReference type="EMBL" id="CP093313">
    <property type="protein sequence ID" value="UWZ82814.1"/>
    <property type="molecule type" value="Genomic_DNA"/>
</dbReference>
<dbReference type="InterPro" id="IPR032109">
    <property type="entry name" value="Big_3_5"/>
</dbReference>
<dbReference type="InterPro" id="IPR013517">
    <property type="entry name" value="FG-GAP"/>
</dbReference>
<evidence type="ECO:0000259" key="4">
    <source>
        <dbReference type="Pfam" id="PF16640"/>
    </source>
</evidence>
<dbReference type="KEGG" id="orp:MOP44_19870"/>
<gene>
    <name evidence="5" type="ORF">MOP44_19870</name>
</gene>
<dbReference type="Gene3D" id="2.60.40.10">
    <property type="entry name" value="Immunoglobulins"/>
    <property type="match status" value="1"/>
</dbReference>
<sequence>MLRLFPAGARVAALFTMMISGISFAARPVRTLPVRSYTVLNKSAQQKRYKTPADMVMIPYLKAHAKAAPNWATSSKSDMARPNFGGYVNAPMFAARNTASLASGIFDTAVTVELVADFNKDGKPDLAVLQELGTLNVLLGDGAGNLATPVSYLNPNQQTTNVLVAYAADVNGDGSPDVIAYDYLNNAMITWLNLGNGTFNAAITTPLDTTFGYANTVYVADINGDGKADVVYTMTTNESPTSSTIMVESLLGVGDGTFGKPSDAKTQQFTVAADAQQSQVESMAIADLNGDGKLDLALGVNENFGKTGLYIVTTALGNGDGSFAALGKAQLTSATIQGIQLVRGYLVPFATSGIYLQDVNGDSKLDIVSDMNGTIYTAPGTGDGNFGVAVSSDEPISDGSTAVILDVNGDGKQDFVVAGDTLGVMLGKGDGTFTTPAYGSQFIIDPAGSYSLAAGDFNGDGKQDIAQLGGDYKQVSLFFNNGTTLRGAPVVTGSKDPVSTNWVLATSGKYTASGYVSPLVFYTNAIKNLSAVDTMVNDGEGHFKVVQALAGGVPSDLVYFEPFHADFNGDGLEDIAYTNATGDVLVSLSKGDGTFTTPKSIGLGAEPCPEYYADVNDINGDGKVDIVIPYAGDSACGSTAGGASGYWVALGKGDGTFAKPAFTAFGTELYSAVLADMNGDGVPDMILNDVPFINGSGYEVSLLPGNGNGTFGNAITVESSYIVSDVAAADINNDGKMDLVLSAEEVVGSDITTGGILTFLGNGDGTFNAPSMITSNNFFLGLQIADMNNDGNQDIVATLYQHQGQPVEYYGMVTLLGYGNGLFAAPVNQLESLASDTPQAGSFYADGAMDVMTATAYGPALFIGQGGSTLALTPSATAINFGNSETLTAKVTAALSGRPAATGTVSFYEGTTLLGTSTLSDGSAAYVPAPLAVGSHTIKAVYSGDDNFNPAPPATTTITVATVPPAFTLTGSPASVTVTGGAQGIVTLGVTANSTFSGTVTLTCSGMPTNGTCAINPGSVTLAADGSATATLVIGTTADHAQLQQPASPWQVPAAGLSLVVMFGIFIGRRKRIRMLSALGLVVLLSAGAMLVGCGDSGNSKKKSALTVTPGTYTVTVTAAPASGSSVATQTAKISVIVN</sequence>
<dbReference type="Gene3D" id="2.130.10.130">
    <property type="entry name" value="Integrin alpha, N-terminal"/>
    <property type="match status" value="4"/>
</dbReference>
<keyword evidence="2" id="KW-1133">Transmembrane helix</keyword>
<keyword evidence="2" id="KW-0472">Membrane</keyword>
<feature type="signal peptide" evidence="3">
    <location>
        <begin position="1"/>
        <end position="25"/>
    </location>
</feature>
<name>A0A9J7BPG0_9BACT</name>
<organism evidence="5 6">
    <name type="scientific">Occallatibacter riparius</name>
    <dbReference type="NCBI Taxonomy" id="1002689"/>
    <lineage>
        <taxon>Bacteria</taxon>
        <taxon>Pseudomonadati</taxon>
        <taxon>Acidobacteriota</taxon>
        <taxon>Terriglobia</taxon>
        <taxon>Terriglobales</taxon>
        <taxon>Acidobacteriaceae</taxon>
        <taxon>Occallatibacter</taxon>
    </lineage>
</organism>
<dbReference type="Gene3D" id="2.40.128.340">
    <property type="match status" value="1"/>
</dbReference>
<accession>A0A9J7BPG0</accession>
<dbReference type="PANTHER" id="PTHR46580:SF4">
    <property type="entry name" value="ATP_GTP-BINDING PROTEIN"/>
    <property type="match status" value="1"/>
</dbReference>
<feature type="transmembrane region" description="Helical" evidence="2">
    <location>
        <begin position="1075"/>
        <end position="1093"/>
    </location>
</feature>
<keyword evidence="2" id="KW-0812">Transmembrane</keyword>
<dbReference type="Proteomes" id="UP001059380">
    <property type="component" value="Chromosome"/>
</dbReference>
<evidence type="ECO:0000256" key="3">
    <source>
        <dbReference type="SAM" id="SignalP"/>
    </source>
</evidence>
<evidence type="ECO:0000313" key="6">
    <source>
        <dbReference type="Proteomes" id="UP001059380"/>
    </source>
</evidence>
<proteinExistence type="predicted"/>
<evidence type="ECO:0000313" key="5">
    <source>
        <dbReference type="EMBL" id="UWZ82814.1"/>
    </source>
</evidence>